<evidence type="ECO:0000256" key="1">
    <source>
        <dbReference type="ARBA" id="ARBA00004175"/>
    </source>
</evidence>
<dbReference type="GO" id="GO:0044218">
    <property type="term" value="C:other organism cell membrane"/>
    <property type="evidence" value="ECO:0007669"/>
    <property type="project" value="UniProtKB-KW"/>
</dbReference>
<reference evidence="7 8" key="1">
    <citation type="journal article" date="2018" name="Gigascience">
        <title>Genomes of trombidid mites reveal novel predicted allergens and laterally-transferred genes associated with secondary metabolism.</title>
        <authorList>
            <person name="Dong X."/>
            <person name="Chaisiri K."/>
            <person name="Xia D."/>
            <person name="Armstrong S.D."/>
            <person name="Fang Y."/>
            <person name="Donnelly M.J."/>
            <person name="Kadowaki T."/>
            <person name="McGarry J.W."/>
            <person name="Darby A.C."/>
            <person name="Makepeace B.L."/>
        </authorList>
    </citation>
    <scope>NUCLEOTIDE SEQUENCE [LARGE SCALE GENOMIC DNA]</scope>
    <source>
        <strain evidence="7">UoL-UT</strain>
    </source>
</reference>
<accession>A0A443SQE2</accession>
<feature type="compositionally biased region" description="Polar residues" evidence="6">
    <location>
        <begin position="97"/>
        <end position="111"/>
    </location>
</feature>
<evidence type="ECO:0000256" key="2">
    <source>
        <dbReference type="ARBA" id="ARBA00022483"/>
    </source>
</evidence>
<dbReference type="Gene3D" id="1.25.40.20">
    <property type="entry name" value="Ankyrin repeat-containing domain"/>
    <property type="match status" value="1"/>
</dbReference>
<dbReference type="VEuPathDB" id="VectorBase:LDEU002327"/>
<keyword evidence="4" id="KW-0638">Presynaptic neurotoxin</keyword>
<dbReference type="GO" id="GO:0006887">
    <property type="term" value="P:exocytosis"/>
    <property type="evidence" value="ECO:0007669"/>
    <property type="project" value="UniProtKB-KW"/>
</dbReference>
<keyword evidence="8" id="KW-1185">Reference proteome</keyword>
<dbReference type="Pfam" id="PF12796">
    <property type="entry name" value="Ank_2"/>
    <property type="match status" value="1"/>
</dbReference>
<feature type="region of interest" description="Disordered" evidence="6">
    <location>
        <begin position="97"/>
        <end position="158"/>
    </location>
</feature>
<gene>
    <name evidence="7" type="ORF">B4U80_06567</name>
</gene>
<feature type="compositionally biased region" description="Basic and acidic residues" evidence="6">
    <location>
        <begin position="112"/>
        <end position="149"/>
    </location>
</feature>
<evidence type="ECO:0000313" key="8">
    <source>
        <dbReference type="Proteomes" id="UP000288716"/>
    </source>
</evidence>
<keyword evidence="4" id="KW-0528">Neurotoxin</keyword>
<comment type="subcellular location">
    <subcellularLocation>
        <location evidence="1">Target cell membrane</location>
    </subcellularLocation>
</comment>
<dbReference type="InterPro" id="IPR036770">
    <property type="entry name" value="Ankyrin_rpt-contain_sf"/>
</dbReference>
<dbReference type="InterPro" id="IPR002110">
    <property type="entry name" value="Ankyrin_rpt"/>
</dbReference>
<name>A0A443SQE2_9ACAR</name>
<keyword evidence="5" id="KW-1053">Target membrane</keyword>
<organism evidence="7 8">
    <name type="scientific">Leptotrombidium deliense</name>
    <dbReference type="NCBI Taxonomy" id="299467"/>
    <lineage>
        <taxon>Eukaryota</taxon>
        <taxon>Metazoa</taxon>
        <taxon>Ecdysozoa</taxon>
        <taxon>Arthropoda</taxon>
        <taxon>Chelicerata</taxon>
        <taxon>Arachnida</taxon>
        <taxon>Acari</taxon>
        <taxon>Acariformes</taxon>
        <taxon>Trombidiformes</taxon>
        <taxon>Prostigmata</taxon>
        <taxon>Anystina</taxon>
        <taxon>Parasitengona</taxon>
        <taxon>Trombiculoidea</taxon>
        <taxon>Trombiculidae</taxon>
        <taxon>Leptotrombidium</taxon>
    </lineage>
</organism>
<keyword evidence="4" id="KW-0800">Toxin</keyword>
<dbReference type="OrthoDB" id="6418291at2759"/>
<comment type="caution">
    <text evidence="7">The sequence shown here is derived from an EMBL/GenBank/DDBJ whole genome shotgun (WGS) entry which is preliminary data.</text>
</comment>
<evidence type="ECO:0000256" key="3">
    <source>
        <dbReference type="ARBA" id="ARBA00022537"/>
    </source>
</evidence>
<keyword evidence="3" id="KW-1052">Target cell membrane</keyword>
<protein>
    <submittedName>
        <fullName evidence="7">Uncharacterized protein</fullName>
    </submittedName>
</protein>
<dbReference type="GO" id="GO:0044231">
    <property type="term" value="C:host cell presynaptic membrane"/>
    <property type="evidence" value="ECO:0007669"/>
    <property type="project" value="UniProtKB-KW"/>
</dbReference>
<proteinExistence type="predicted"/>
<dbReference type="EMBL" id="NCKV01000795">
    <property type="protein sequence ID" value="RWS29713.1"/>
    <property type="molecule type" value="Genomic_DNA"/>
</dbReference>
<evidence type="ECO:0000256" key="4">
    <source>
        <dbReference type="ARBA" id="ARBA00023028"/>
    </source>
</evidence>
<feature type="region of interest" description="Disordered" evidence="6">
    <location>
        <begin position="173"/>
        <end position="194"/>
    </location>
</feature>
<evidence type="ECO:0000313" key="7">
    <source>
        <dbReference type="EMBL" id="RWS29713.1"/>
    </source>
</evidence>
<feature type="compositionally biased region" description="Polar residues" evidence="6">
    <location>
        <begin position="173"/>
        <end position="191"/>
    </location>
</feature>
<evidence type="ECO:0000256" key="6">
    <source>
        <dbReference type="SAM" id="MobiDB-lite"/>
    </source>
</evidence>
<evidence type="ECO:0000256" key="5">
    <source>
        <dbReference type="ARBA" id="ARBA00023298"/>
    </source>
</evidence>
<dbReference type="STRING" id="299467.A0A443SQE2"/>
<dbReference type="SMART" id="SM00248">
    <property type="entry name" value="ANK"/>
    <property type="match status" value="2"/>
</dbReference>
<dbReference type="Proteomes" id="UP000288716">
    <property type="component" value="Unassembled WGS sequence"/>
</dbReference>
<dbReference type="AlphaFoldDB" id="A0A443SQE2"/>
<sequence>MTKLPQNRSDVTIQDREGNTAVMHAVKYGSSSILRTFVEYFVAFGVDPNFLRQRNVYGKTALEMAKESGKSDCVHALTNFVTHNFELPFEWRPINTTESKSTQDSESSPVKQDTRPLTRRKPVPEKRKDNNARRSSEEQEMKRKGELTSKPKNTLQPKSEVFQEIWEQETRNWFNGDSSKATNGCKSAKSNDSVEKCDEFKLPPINSGKLIDYKTWCEMGENTGRRSSSFAVQSTS</sequence>
<keyword evidence="5" id="KW-0472">Membrane</keyword>
<keyword evidence="2" id="KW-0268">Exocytosis</keyword>
<dbReference type="SUPFAM" id="SSF48403">
    <property type="entry name" value="Ankyrin repeat"/>
    <property type="match status" value="1"/>
</dbReference>